<keyword evidence="1" id="KW-0067">ATP-binding</keyword>
<dbReference type="EMBL" id="CP042469">
    <property type="protein sequence ID" value="QOX65914.1"/>
    <property type="molecule type" value="Genomic_DNA"/>
</dbReference>
<dbReference type="Proteomes" id="UP000594014">
    <property type="component" value="Chromosome"/>
</dbReference>
<protein>
    <submittedName>
        <fullName evidence="1">DNA helicase PcrA</fullName>
        <ecNumber evidence="1">3.6.4.12</ecNumber>
    </submittedName>
</protein>
<name>A0ACD1AHQ4_9FIRM</name>
<evidence type="ECO:0000313" key="1">
    <source>
        <dbReference type="EMBL" id="QOX65914.1"/>
    </source>
</evidence>
<gene>
    <name evidence="1" type="primary">pcrA</name>
    <name evidence="1" type="ORF">FRZ06_11530</name>
</gene>
<keyword evidence="1" id="KW-0547">Nucleotide-binding</keyword>
<sequence length="750" mass="85369">MDYLDKLNPQQREAAVHKEGPLLILAGAGSGKTSTMTHRIAYLIREEGVAPYQILAVTFTNKAAREMRERVESLIGEGINMWILTFHSACLRILRKYGERLGYTKDFIVYDPTDQKVVIKNCIKEQNVDEKKYTPSYVLSIISDCKEKGVSPKKYAEINGMDFKNKIIYELYAAYEAVLKKNNAMDFDDLILRTVQLFEKDDEVLSYYQDKFRFIMVDEYQDTNFMQYRFVRLLADAHHNICVVGDDDQCIYQWRGADIKNILDFEKDFKNTKVIKLEQNYRSHGNILEAAHSVIEKNKGRKHKKLWTDKEKGEKLKYYRADNEKDEARYIAQEIDHIHTKDMRYSDFAILYRTNAQSRTFEEALSARELPYRVLGGTRYYDRKEIKDIMAYMRLVQNPADDLSLTRIINEPKRGIGEKTLEKLRTLASVRGESLFEALTDDETVDGLPAKGADSVREMISVLSSYSQEKDNLKVSDIYDGLLVKTGYIKSLEAQNTVEAEGRIENLLEFKSVIYDYEKDNPQLSLAEFMEKIALMAEIDNHDAGENAVVLMTMHSAKGLEFPVVFMPGMEDGLFPGWRAFDRPDGIEEERRLCYVGMTRAMQKLYLTSAEVRTLYGKTEYTKESQFLRELNKKLVEGDGIYEKKSAPSDYSGSGGNGGWSQGGGNDGYSNTNIFRPFEQLKYIKQAQTTPPPASKGSGGAGAIAQGDKVSHNKFGEGLVLSIEGSTITVAFDSVGVKKLARDLAPIKKI</sequence>
<reference evidence="1" key="1">
    <citation type="submission" date="2019-08" db="EMBL/GenBank/DDBJ databases">
        <title>Genome sequence of Clostridiales bacterium MT110.</title>
        <authorList>
            <person name="Cao J."/>
        </authorList>
    </citation>
    <scope>NUCLEOTIDE SEQUENCE</scope>
    <source>
        <strain evidence="1">MT110</strain>
    </source>
</reference>
<proteinExistence type="predicted"/>
<organism evidence="1 2">
    <name type="scientific">Anoxybacterium hadale</name>
    <dbReference type="NCBI Taxonomy" id="3408580"/>
    <lineage>
        <taxon>Bacteria</taxon>
        <taxon>Bacillati</taxon>
        <taxon>Bacillota</taxon>
        <taxon>Clostridia</taxon>
        <taxon>Peptostreptococcales</taxon>
        <taxon>Anaerovoracaceae</taxon>
        <taxon>Anoxybacterium</taxon>
    </lineage>
</organism>
<evidence type="ECO:0000313" key="2">
    <source>
        <dbReference type="Proteomes" id="UP000594014"/>
    </source>
</evidence>
<keyword evidence="1" id="KW-0378">Hydrolase</keyword>
<keyword evidence="1" id="KW-0347">Helicase</keyword>
<dbReference type="EC" id="3.6.4.12" evidence="1"/>
<accession>A0ACD1AHQ4</accession>
<keyword evidence="2" id="KW-1185">Reference proteome</keyword>